<evidence type="ECO:0000313" key="5">
    <source>
        <dbReference type="Proteomes" id="UP000826271"/>
    </source>
</evidence>
<dbReference type="GO" id="GO:0046983">
    <property type="term" value="F:protein dimerization activity"/>
    <property type="evidence" value="ECO:0007669"/>
    <property type="project" value="InterPro"/>
</dbReference>
<protein>
    <recommendedName>
        <fullName evidence="6">Zinc finger BED domain-containing protein RICESLEEPER 2-like</fullName>
    </recommendedName>
</protein>
<dbReference type="EMBL" id="WHWC01000014">
    <property type="protein sequence ID" value="KAG8369403.1"/>
    <property type="molecule type" value="Genomic_DNA"/>
</dbReference>
<dbReference type="Pfam" id="PF14372">
    <property type="entry name" value="hAT-like_RNase-H"/>
    <property type="match status" value="1"/>
</dbReference>
<dbReference type="InterPro" id="IPR008906">
    <property type="entry name" value="HATC_C_dom"/>
</dbReference>
<feature type="region of interest" description="Disordered" evidence="1">
    <location>
        <begin position="31"/>
        <end position="53"/>
    </location>
</feature>
<proteinExistence type="predicted"/>
<evidence type="ECO:0008006" key="6">
    <source>
        <dbReference type="Google" id="ProtNLM"/>
    </source>
</evidence>
<comment type="caution">
    <text evidence="4">The sequence shown here is derived from an EMBL/GenBank/DDBJ whole genome shotgun (WGS) entry which is preliminary data.</text>
</comment>
<dbReference type="SUPFAM" id="SSF53098">
    <property type="entry name" value="Ribonuclease H-like"/>
    <property type="match status" value="1"/>
</dbReference>
<dbReference type="AlphaFoldDB" id="A0AAV6WFL5"/>
<evidence type="ECO:0000259" key="3">
    <source>
        <dbReference type="Pfam" id="PF14372"/>
    </source>
</evidence>
<feature type="compositionally biased region" description="Basic and acidic residues" evidence="1">
    <location>
        <begin position="38"/>
        <end position="53"/>
    </location>
</feature>
<dbReference type="InterPro" id="IPR012337">
    <property type="entry name" value="RNaseH-like_sf"/>
</dbReference>
<evidence type="ECO:0000259" key="2">
    <source>
        <dbReference type="Pfam" id="PF05699"/>
    </source>
</evidence>
<dbReference type="Pfam" id="PF05699">
    <property type="entry name" value="Dimer_Tnp_hAT"/>
    <property type="match status" value="1"/>
</dbReference>
<organism evidence="4 5">
    <name type="scientific">Buddleja alternifolia</name>
    <dbReference type="NCBI Taxonomy" id="168488"/>
    <lineage>
        <taxon>Eukaryota</taxon>
        <taxon>Viridiplantae</taxon>
        <taxon>Streptophyta</taxon>
        <taxon>Embryophyta</taxon>
        <taxon>Tracheophyta</taxon>
        <taxon>Spermatophyta</taxon>
        <taxon>Magnoliopsida</taxon>
        <taxon>eudicotyledons</taxon>
        <taxon>Gunneridae</taxon>
        <taxon>Pentapetalae</taxon>
        <taxon>asterids</taxon>
        <taxon>lamiids</taxon>
        <taxon>Lamiales</taxon>
        <taxon>Scrophulariaceae</taxon>
        <taxon>Buddlejeae</taxon>
        <taxon>Buddleja</taxon>
    </lineage>
</organism>
<dbReference type="Proteomes" id="UP000826271">
    <property type="component" value="Unassembled WGS sequence"/>
</dbReference>
<evidence type="ECO:0000313" key="4">
    <source>
        <dbReference type="EMBL" id="KAG8369403.1"/>
    </source>
</evidence>
<accession>A0AAV6WFL5</accession>
<feature type="domain" description="HAT C-terminal dimerisation" evidence="2">
    <location>
        <begin position="353"/>
        <end position="395"/>
    </location>
</feature>
<keyword evidence="5" id="KW-1185">Reference proteome</keyword>
<dbReference type="GO" id="GO:0003677">
    <property type="term" value="F:DNA binding"/>
    <property type="evidence" value="ECO:0007669"/>
    <property type="project" value="InterPro"/>
</dbReference>
<dbReference type="PANTHER" id="PTHR23272:SF179">
    <property type="entry name" value="ZINC FINGER BED DOMAIN-CONTAINING PROTEIN RICESLEEPER 2-LIKE ISOFORM X1"/>
    <property type="match status" value="1"/>
</dbReference>
<dbReference type="InterPro" id="IPR025525">
    <property type="entry name" value="hAT-like_transposase_RNase-H"/>
</dbReference>
<name>A0AAV6WFL5_9LAMI</name>
<gene>
    <name evidence="4" type="ORF">BUALT_Bualt14G0007500</name>
</gene>
<sequence length="399" mass="45998">MTWQVKVSKWQWTGMRRMEFEGENTITSLPSANQATESNKEVEMKPENNKDDNTEVDTEKMIYEAEKAKCYALLDKLKCRIAITIDIGAIERIRERVIYWTASPRVEKFEEAVRQLHIDCGKKLSLDCKTRRNSTYLMLESAMTYKDVFPRVKVQERHYKSLPTDEDWENAIEICGKLKIFYDVTEMFSGTMYPTSNCYFPKICEIKLKLDKWVTSTNVMIQNMAELMLEKYEKCWETCHLMIGVAVVLDPRYKMKLVDFYFPKINFERSHAKVNAIRQNCYDLLVDYQTRATTTLKETSCSVGGGSGILGNSPSSVSGVTSAIESDSLDMFEYDQCVASSSPFPTNVTLTSELDIYLEESVLTRSQDFDVLGWWRLHGVKYPNLQKMARDILAIDGCI</sequence>
<reference evidence="4" key="1">
    <citation type="submission" date="2019-10" db="EMBL/GenBank/DDBJ databases">
        <authorList>
            <person name="Zhang R."/>
            <person name="Pan Y."/>
            <person name="Wang J."/>
            <person name="Ma R."/>
            <person name="Yu S."/>
        </authorList>
    </citation>
    <scope>NUCLEOTIDE SEQUENCE</scope>
    <source>
        <strain evidence="4">LA-IB0</strain>
        <tissue evidence="4">Leaf</tissue>
    </source>
</reference>
<dbReference type="PANTHER" id="PTHR23272">
    <property type="entry name" value="BED FINGER-RELATED"/>
    <property type="match status" value="1"/>
</dbReference>
<evidence type="ECO:0000256" key="1">
    <source>
        <dbReference type="SAM" id="MobiDB-lite"/>
    </source>
</evidence>
<feature type="domain" description="hAT-like transposase RNase-H fold" evidence="3">
    <location>
        <begin position="189"/>
        <end position="288"/>
    </location>
</feature>